<dbReference type="PANTHER" id="PTHR23117">
    <property type="entry name" value="GUANYLATE KINASE-RELATED"/>
    <property type="match status" value="1"/>
</dbReference>
<dbReference type="GO" id="GO:0004385">
    <property type="term" value="F:GMP kinase activity"/>
    <property type="evidence" value="ECO:0007669"/>
    <property type="project" value="UniProtKB-UniRule"/>
</dbReference>
<dbReference type="HAMAP" id="MF_00328">
    <property type="entry name" value="Guanylate_kinase"/>
    <property type="match status" value="1"/>
</dbReference>
<dbReference type="Gene3D" id="3.40.50.300">
    <property type="entry name" value="P-loop containing nucleotide triphosphate hydrolases"/>
    <property type="match status" value="1"/>
</dbReference>
<dbReference type="Pfam" id="PF00625">
    <property type="entry name" value="Guanylate_kin"/>
    <property type="match status" value="1"/>
</dbReference>
<dbReference type="InterPro" id="IPR008145">
    <property type="entry name" value="GK/Ca_channel_bsu"/>
</dbReference>
<dbReference type="InterPro" id="IPR020590">
    <property type="entry name" value="Guanylate_kinase_CS"/>
</dbReference>
<keyword evidence="6 9" id="KW-0418">Kinase</keyword>
<evidence type="ECO:0000259" key="10">
    <source>
        <dbReference type="PROSITE" id="PS50052"/>
    </source>
</evidence>
<evidence type="ECO:0000256" key="4">
    <source>
        <dbReference type="ARBA" id="ARBA00022679"/>
    </source>
</evidence>
<dbReference type="AlphaFoldDB" id="A0A7W6EI65"/>
<comment type="subcellular location">
    <subcellularLocation>
        <location evidence="9">Cytoplasm</location>
    </subcellularLocation>
</comment>
<evidence type="ECO:0000256" key="6">
    <source>
        <dbReference type="ARBA" id="ARBA00022777"/>
    </source>
</evidence>
<reference evidence="11 12" key="1">
    <citation type="submission" date="2020-08" db="EMBL/GenBank/DDBJ databases">
        <title>Genomic Encyclopedia of Type Strains, Phase IV (KMG-IV): sequencing the most valuable type-strain genomes for metagenomic binning, comparative biology and taxonomic classification.</title>
        <authorList>
            <person name="Goeker M."/>
        </authorList>
    </citation>
    <scope>NUCLEOTIDE SEQUENCE [LARGE SCALE GENOMIC DNA]</scope>
    <source>
        <strain evidence="11 12">DSM 28760</strain>
    </source>
</reference>
<evidence type="ECO:0000256" key="3">
    <source>
        <dbReference type="ARBA" id="ARBA00016296"/>
    </source>
</evidence>
<dbReference type="PANTHER" id="PTHR23117:SF13">
    <property type="entry name" value="GUANYLATE KINASE"/>
    <property type="match status" value="1"/>
</dbReference>
<dbReference type="RefSeq" id="WP_183754138.1">
    <property type="nucleotide sequence ID" value="NZ_JACICC010000008.1"/>
</dbReference>
<evidence type="ECO:0000313" key="12">
    <source>
        <dbReference type="Proteomes" id="UP000537592"/>
    </source>
</evidence>
<keyword evidence="4 9" id="KW-0808">Transferase</keyword>
<feature type="domain" description="Guanylate kinase-like" evidence="10">
    <location>
        <begin position="11"/>
        <end position="189"/>
    </location>
</feature>
<keyword evidence="5 9" id="KW-0547">Nucleotide-binding</keyword>
<name>A0A7W6EI65_9HYPH</name>
<keyword evidence="7 9" id="KW-0067">ATP-binding</keyword>
<dbReference type="InterPro" id="IPR008144">
    <property type="entry name" value="Guanylate_kin-like_dom"/>
</dbReference>
<evidence type="ECO:0000256" key="8">
    <source>
        <dbReference type="ARBA" id="ARBA00030128"/>
    </source>
</evidence>
<comment type="caution">
    <text evidence="11">The sequence shown here is derived from an EMBL/GenBank/DDBJ whole genome shotgun (WGS) entry which is preliminary data.</text>
</comment>
<evidence type="ECO:0000313" key="11">
    <source>
        <dbReference type="EMBL" id="MBB3810829.1"/>
    </source>
</evidence>
<dbReference type="Proteomes" id="UP000537592">
    <property type="component" value="Unassembled WGS sequence"/>
</dbReference>
<comment type="catalytic activity">
    <reaction evidence="9">
        <text>GMP + ATP = GDP + ADP</text>
        <dbReference type="Rhea" id="RHEA:20780"/>
        <dbReference type="ChEBI" id="CHEBI:30616"/>
        <dbReference type="ChEBI" id="CHEBI:58115"/>
        <dbReference type="ChEBI" id="CHEBI:58189"/>
        <dbReference type="ChEBI" id="CHEBI:456216"/>
        <dbReference type="EC" id="2.7.4.8"/>
    </reaction>
</comment>
<evidence type="ECO:0000256" key="9">
    <source>
        <dbReference type="HAMAP-Rule" id="MF_00328"/>
    </source>
</evidence>
<protein>
    <recommendedName>
        <fullName evidence="3 9">Guanylate kinase</fullName>
        <ecNumber evidence="2 9">2.7.4.8</ecNumber>
    </recommendedName>
    <alternativeName>
        <fullName evidence="8 9">GMP kinase</fullName>
    </alternativeName>
</protein>
<dbReference type="PROSITE" id="PS00856">
    <property type="entry name" value="GUANYLATE_KINASE_1"/>
    <property type="match status" value="1"/>
</dbReference>
<dbReference type="NCBIfam" id="TIGR03263">
    <property type="entry name" value="guanyl_kin"/>
    <property type="match status" value="1"/>
</dbReference>
<keyword evidence="9" id="KW-0963">Cytoplasm</keyword>
<keyword evidence="12" id="KW-1185">Reference proteome</keyword>
<dbReference type="FunFam" id="3.30.63.10:FF:000002">
    <property type="entry name" value="Guanylate kinase 1"/>
    <property type="match status" value="1"/>
</dbReference>
<dbReference type="PROSITE" id="PS50052">
    <property type="entry name" value="GUANYLATE_KINASE_2"/>
    <property type="match status" value="1"/>
</dbReference>
<evidence type="ECO:0000256" key="2">
    <source>
        <dbReference type="ARBA" id="ARBA00012961"/>
    </source>
</evidence>
<gene>
    <name evidence="9" type="primary">gmk</name>
    <name evidence="11" type="ORF">FHS81_002935</name>
</gene>
<dbReference type="InterPro" id="IPR027417">
    <property type="entry name" value="P-loop_NTPase"/>
</dbReference>
<dbReference type="EMBL" id="JACICC010000008">
    <property type="protein sequence ID" value="MBB3810829.1"/>
    <property type="molecule type" value="Genomic_DNA"/>
</dbReference>
<evidence type="ECO:0000256" key="1">
    <source>
        <dbReference type="ARBA" id="ARBA00005790"/>
    </source>
</evidence>
<dbReference type="GO" id="GO:0005524">
    <property type="term" value="F:ATP binding"/>
    <property type="evidence" value="ECO:0007669"/>
    <property type="project" value="UniProtKB-UniRule"/>
</dbReference>
<dbReference type="Gene3D" id="3.30.63.10">
    <property type="entry name" value="Guanylate Kinase phosphate binding domain"/>
    <property type="match status" value="1"/>
</dbReference>
<accession>A0A7W6EI65</accession>
<dbReference type="CDD" id="cd00071">
    <property type="entry name" value="GMPK"/>
    <property type="match status" value="1"/>
</dbReference>
<proteinExistence type="inferred from homology"/>
<evidence type="ECO:0000256" key="7">
    <source>
        <dbReference type="ARBA" id="ARBA00022840"/>
    </source>
</evidence>
<organism evidence="11 12">
    <name type="scientific">Pseudochelatococcus contaminans</name>
    <dbReference type="NCBI Taxonomy" id="1538103"/>
    <lineage>
        <taxon>Bacteria</taxon>
        <taxon>Pseudomonadati</taxon>
        <taxon>Pseudomonadota</taxon>
        <taxon>Alphaproteobacteria</taxon>
        <taxon>Hyphomicrobiales</taxon>
        <taxon>Chelatococcaceae</taxon>
        <taxon>Pseudochelatococcus</taxon>
    </lineage>
</organism>
<dbReference type="EC" id="2.7.4.8" evidence="2 9"/>
<evidence type="ECO:0000256" key="5">
    <source>
        <dbReference type="ARBA" id="ARBA00022741"/>
    </source>
</evidence>
<feature type="binding site" evidence="9">
    <location>
        <begin position="18"/>
        <end position="25"/>
    </location>
    <ligand>
        <name>ATP</name>
        <dbReference type="ChEBI" id="CHEBI:30616"/>
    </ligand>
</feature>
<dbReference type="InterPro" id="IPR017665">
    <property type="entry name" value="Guanylate_kinase"/>
</dbReference>
<comment type="function">
    <text evidence="9">Essential for recycling GMP and indirectly, cGMP.</text>
</comment>
<comment type="similarity">
    <text evidence="1 9">Belongs to the guanylate kinase family.</text>
</comment>
<dbReference type="SUPFAM" id="SSF52540">
    <property type="entry name" value="P-loop containing nucleoside triphosphate hydrolases"/>
    <property type="match status" value="1"/>
</dbReference>
<dbReference type="SMART" id="SM00072">
    <property type="entry name" value="GuKc"/>
    <property type="match status" value="1"/>
</dbReference>
<dbReference type="GO" id="GO:0005829">
    <property type="term" value="C:cytosol"/>
    <property type="evidence" value="ECO:0007669"/>
    <property type="project" value="TreeGrafter"/>
</dbReference>
<sequence>MTVDSKIQRRGLMLILSSPSGAGKTTLTRDLIQLGDLSLSVSITTRPRRASEIDGVHYHFIGRDEFIFQRDRGDLLEWAEVHGNFYGTPRKPVLNTLASGRDMVFDVDWQGTLQILEHMRDDAVTVFILPPSLTELRTRLERRAEDAQEIINRRLLNARDEISHWDAYDYVIVNDDLDHAFKALLSILAAERLKRVRRDGLARFVDGLLAEDA</sequence>